<feature type="compositionally biased region" description="Polar residues" evidence="1">
    <location>
        <begin position="167"/>
        <end position="177"/>
    </location>
</feature>
<organism evidence="3 4">
    <name type="scientific">Podospora didyma</name>
    <dbReference type="NCBI Taxonomy" id="330526"/>
    <lineage>
        <taxon>Eukaryota</taxon>
        <taxon>Fungi</taxon>
        <taxon>Dikarya</taxon>
        <taxon>Ascomycota</taxon>
        <taxon>Pezizomycotina</taxon>
        <taxon>Sordariomycetes</taxon>
        <taxon>Sordariomycetidae</taxon>
        <taxon>Sordariales</taxon>
        <taxon>Podosporaceae</taxon>
        <taxon>Podospora</taxon>
    </lineage>
</organism>
<reference evidence="3" key="2">
    <citation type="submission" date="2023-06" db="EMBL/GenBank/DDBJ databases">
        <authorList>
            <consortium name="Lawrence Berkeley National Laboratory"/>
            <person name="Haridas S."/>
            <person name="Hensen N."/>
            <person name="Bonometti L."/>
            <person name="Westerberg I."/>
            <person name="Brannstrom I.O."/>
            <person name="Guillou S."/>
            <person name="Cros-Aarteil S."/>
            <person name="Calhoun S."/>
            <person name="Kuo A."/>
            <person name="Mondo S."/>
            <person name="Pangilinan J."/>
            <person name="Riley R."/>
            <person name="LaButti K."/>
            <person name="Andreopoulos B."/>
            <person name="Lipzen A."/>
            <person name="Chen C."/>
            <person name="Yanf M."/>
            <person name="Daum C."/>
            <person name="Ng V."/>
            <person name="Clum A."/>
            <person name="Steindorff A."/>
            <person name="Ohm R."/>
            <person name="Martin F."/>
            <person name="Silar P."/>
            <person name="Natvig D."/>
            <person name="Lalanne C."/>
            <person name="Gautier V."/>
            <person name="Ament-velasquez S.L."/>
            <person name="Kruys A."/>
            <person name="Hutchinson M.I."/>
            <person name="Powell A.J."/>
            <person name="Barry K."/>
            <person name="Miller A.N."/>
            <person name="Grigoriev I.V."/>
            <person name="Debuchy R."/>
            <person name="Gladieux P."/>
            <person name="Thoren M.H."/>
            <person name="Johannesson H."/>
        </authorList>
    </citation>
    <scope>NUCLEOTIDE SEQUENCE</scope>
    <source>
        <strain evidence="3">CBS 232.78</strain>
    </source>
</reference>
<keyword evidence="2" id="KW-0472">Membrane</keyword>
<evidence type="ECO:0000256" key="1">
    <source>
        <dbReference type="SAM" id="MobiDB-lite"/>
    </source>
</evidence>
<feature type="transmembrane region" description="Helical" evidence="2">
    <location>
        <begin position="138"/>
        <end position="159"/>
    </location>
</feature>
<evidence type="ECO:0008006" key="5">
    <source>
        <dbReference type="Google" id="ProtNLM"/>
    </source>
</evidence>
<evidence type="ECO:0000256" key="2">
    <source>
        <dbReference type="SAM" id="Phobius"/>
    </source>
</evidence>
<keyword evidence="2" id="KW-0812">Transmembrane</keyword>
<proteinExistence type="predicted"/>
<gene>
    <name evidence="3" type="ORF">B0H63DRAFT_95543</name>
</gene>
<name>A0AAE0NWZ4_9PEZI</name>
<accession>A0AAE0NWZ4</accession>
<evidence type="ECO:0000313" key="3">
    <source>
        <dbReference type="EMBL" id="KAK3389191.1"/>
    </source>
</evidence>
<sequence>MCSSPPLLSPTFFPCFYSLFYDTSGQRTGFIFGFAGTLSFSCSFGLSFWLALRWSNDGTESNTKKHQGKGRLETRRIQLPTTLSSSELLVRQEHARRFLHFIDIHLPNNHGFCVIIFFFGFVCFCGNFLDTGYQGDDIWGFLCYFSLPLCFGMGGMIHIKRSSECQNQLPQTGNTHKAASGGTAKEG</sequence>
<dbReference type="AlphaFoldDB" id="A0AAE0NWZ4"/>
<feature type="transmembrane region" description="Helical" evidence="2">
    <location>
        <begin position="112"/>
        <end position="132"/>
    </location>
</feature>
<keyword evidence="2" id="KW-1133">Transmembrane helix</keyword>
<dbReference type="Proteomes" id="UP001285441">
    <property type="component" value="Unassembled WGS sequence"/>
</dbReference>
<comment type="caution">
    <text evidence="3">The sequence shown here is derived from an EMBL/GenBank/DDBJ whole genome shotgun (WGS) entry which is preliminary data.</text>
</comment>
<reference evidence="3" key="1">
    <citation type="journal article" date="2023" name="Mol. Phylogenet. Evol.">
        <title>Genome-scale phylogeny and comparative genomics of the fungal order Sordariales.</title>
        <authorList>
            <person name="Hensen N."/>
            <person name="Bonometti L."/>
            <person name="Westerberg I."/>
            <person name="Brannstrom I.O."/>
            <person name="Guillou S."/>
            <person name="Cros-Aarteil S."/>
            <person name="Calhoun S."/>
            <person name="Haridas S."/>
            <person name="Kuo A."/>
            <person name="Mondo S."/>
            <person name="Pangilinan J."/>
            <person name="Riley R."/>
            <person name="LaButti K."/>
            <person name="Andreopoulos B."/>
            <person name="Lipzen A."/>
            <person name="Chen C."/>
            <person name="Yan M."/>
            <person name="Daum C."/>
            <person name="Ng V."/>
            <person name="Clum A."/>
            <person name="Steindorff A."/>
            <person name="Ohm R.A."/>
            <person name="Martin F."/>
            <person name="Silar P."/>
            <person name="Natvig D.O."/>
            <person name="Lalanne C."/>
            <person name="Gautier V."/>
            <person name="Ament-Velasquez S.L."/>
            <person name="Kruys A."/>
            <person name="Hutchinson M.I."/>
            <person name="Powell A.J."/>
            <person name="Barry K."/>
            <person name="Miller A.N."/>
            <person name="Grigoriev I.V."/>
            <person name="Debuchy R."/>
            <person name="Gladieux P."/>
            <person name="Hiltunen Thoren M."/>
            <person name="Johannesson H."/>
        </authorList>
    </citation>
    <scope>NUCLEOTIDE SEQUENCE</scope>
    <source>
        <strain evidence="3">CBS 232.78</strain>
    </source>
</reference>
<feature type="region of interest" description="Disordered" evidence="1">
    <location>
        <begin position="167"/>
        <end position="187"/>
    </location>
</feature>
<protein>
    <recommendedName>
        <fullName evidence="5">Transmembrane protein</fullName>
    </recommendedName>
</protein>
<evidence type="ECO:0000313" key="4">
    <source>
        <dbReference type="Proteomes" id="UP001285441"/>
    </source>
</evidence>
<feature type="transmembrane region" description="Helical" evidence="2">
    <location>
        <begin position="30"/>
        <end position="52"/>
    </location>
</feature>
<keyword evidence="4" id="KW-1185">Reference proteome</keyword>
<dbReference type="EMBL" id="JAULSW010000002">
    <property type="protein sequence ID" value="KAK3389191.1"/>
    <property type="molecule type" value="Genomic_DNA"/>
</dbReference>